<accession>A0A936YI66</accession>
<organism evidence="2 3">
    <name type="scientific">Rhizobium setariae</name>
    <dbReference type="NCBI Taxonomy" id="2801340"/>
    <lineage>
        <taxon>Bacteria</taxon>
        <taxon>Pseudomonadati</taxon>
        <taxon>Pseudomonadota</taxon>
        <taxon>Alphaproteobacteria</taxon>
        <taxon>Hyphomicrobiales</taxon>
        <taxon>Rhizobiaceae</taxon>
        <taxon>Rhizobium/Agrobacterium group</taxon>
        <taxon>Rhizobium</taxon>
    </lineage>
</organism>
<reference evidence="2" key="1">
    <citation type="submission" date="2021-01" db="EMBL/GenBank/DDBJ databases">
        <title>Rhizobium sp. strain KVB221 16S ribosomal RNA gene Genome sequencing and assembly.</title>
        <authorList>
            <person name="Kang M."/>
        </authorList>
    </citation>
    <scope>NUCLEOTIDE SEQUENCE</scope>
    <source>
        <strain evidence="2">KVB221</strain>
    </source>
</reference>
<proteinExistence type="predicted"/>
<protein>
    <submittedName>
        <fullName evidence="2">Glycosyltransferase family 4 protein</fullName>
    </submittedName>
</protein>
<dbReference type="GO" id="GO:0016757">
    <property type="term" value="F:glycosyltransferase activity"/>
    <property type="evidence" value="ECO:0007669"/>
    <property type="project" value="InterPro"/>
</dbReference>
<evidence type="ECO:0000259" key="1">
    <source>
        <dbReference type="Pfam" id="PF00534"/>
    </source>
</evidence>
<dbReference type="Gene3D" id="3.40.50.2000">
    <property type="entry name" value="Glycogen Phosphorylase B"/>
    <property type="match status" value="1"/>
</dbReference>
<sequence length="389" mass="42681">MRQYYRMFRSHVLQRVIPKSRAAFESSRPIEVDGYFSMTAGIAESARLCVDALARARIAVKIGDVSPDLQEAGDVEWQRPPQPADNASTRIVHLNPPMLPRAIARIGLGKFARTYNIGYWAWELEIIPDEWKRALRYMNAVFAPSSFTARAIARHTDIPVIVVPHPVTPKPAAPGMRARFGIPEDAFLISTIFSAGSSINRKNPEAVFEAFRMFSATHPEAYLLMKASGNPARDERLGALVERAKQSSNIRIVADLLPTSHVNGIIAQSDAYVSLHRSEGFGLTVAEAILSGTPVVSTGWSGTSDFCDPDNTWNTRYRLIPVVDTHPEFAGLKDAVWADADATHAAIQLSEIAGDPSAAAAKAGRAKDYLERYLAEHTYRKALAQLASA</sequence>
<keyword evidence="3" id="KW-1185">Reference proteome</keyword>
<evidence type="ECO:0000313" key="2">
    <source>
        <dbReference type="EMBL" id="MBL0370528.1"/>
    </source>
</evidence>
<dbReference type="CDD" id="cd03801">
    <property type="entry name" value="GT4_PimA-like"/>
    <property type="match status" value="1"/>
</dbReference>
<evidence type="ECO:0000313" key="3">
    <source>
        <dbReference type="Proteomes" id="UP000633219"/>
    </source>
</evidence>
<dbReference type="Proteomes" id="UP000633219">
    <property type="component" value="Unassembled WGS sequence"/>
</dbReference>
<comment type="caution">
    <text evidence="2">The sequence shown here is derived from an EMBL/GenBank/DDBJ whole genome shotgun (WGS) entry which is preliminary data.</text>
</comment>
<dbReference type="Pfam" id="PF00534">
    <property type="entry name" value="Glycos_transf_1"/>
    <property type="match status" value="1"/>
</dbReference>
<feature type="domain" description="Glycosyl transferase family 1" evidence="1">
    <location>
        <begin position="191"/>
        <end position="305"/>
    </location>
</feature>
<dbReference type="EMBL" id="JAEQNC010000001">
    <property type="protein sequence ID" value="MBL0370528.1"/>
    <property type="molecule type" value="Genomic_DNA"/>
</dbReference>
<dbReference type="RefSeq" id="WP_201651788.1">
    <property type="nucleotide sequence ID" value="NZ_JAEQNC010000001.1"/>
</dbReference>
<dbReference type="SUPFAM" id="SSF53756">
    <property type="entry name" value="UDP-Glycosyltransferase/glycogen phosphorylase"/>
    <property type="match status" value="1"/>
</dbReference>
<name>A0A936YI66_9HYPH</name>
<dbReference type="InterPro" id="IPR001296">
    <property type="entry name" value="Glyco_trans_1"/>
</dbReference>
<dbReference type="PANTHER" id="PTHR46656">
    <property type="entry name" value="PUTATIVE-RELATED"/>
    <property type="match status" value="1"/>
</dbReference>
<gene>
    <name evidence="2" type="ORF">JJB09_00675</name>
</gene>
<dbReference type="AlphaFoldDB" id="A0A936YI66"/>
<dbReference type="PANTHER" id="PTHR46656:SF3">
    <property type="entry name" value="PUTATIVE-RELATED"/>
    <property type="match status" value="1"/>
</dbReference>